<proteinExistence type="predicted"/>
<dbReference type="AlphaFoldDB" id="A0A0E9VHG8"/>
<name>A0A0E9VHG8_ANGAN</name>
<sequence length="20" mass="2356">MINFLKCLLLFPRDAYADIV</sequence>
<dbReference type="EMBL" id="GBXM01031909">
    <property type="protein sequence ID" value="JAH76668.1"/>
    <property type="molecule type" value="Transcribed_RNA"/>
</dbReference>
<organism evidence="1">
    <name type="scientific">Anguilla anguilla</name>
    <name type="common">European freshwater eel</name>
    <name type="synonym">Muraena anguilla</name>
    <dbReference type="NCBI Taxonomy" id="7936"/>
    <lineage>
        <taxon>Eukaryota</taxon>
        <taxon>Metazoa</taxon>
        <taxon>Chordata</taxon>
        <taxon>Craniata</taxon>
        <taxon>Vertebrata</taxon>
        <taxon>Euteleostomi</taxon>
        <taxon>Actinopterygii</taxon>
        <taxon>Neopterygii</taxon>
        <taxon>Teleostei</taxon>
        <taxon>Anguilliformes</taxon>
        <taxon>Anguillidae</taxon>
        <taxon>Anguilla</taxon>
    </lineage>
</organism>
<reference evidence="1" key="1">
    <citation type="submission" date="2014-11" db="EMBL/GenBank/DDBJ databases">
        <authorList>
            <person name="Amaro Gonzalez C."/>
        </authorList>
    </citation>
    <scope>NUCLEOTIDE SEQUENCE</scope>
</reference>
<reference evidence="1" key="2">
    <citation type="journal article" date="2015" name="Fish Shellfish Immunol.">
        <title>Early steps in the European eel (Anguilla anguilla)-Vibrio vulnificus interaction in the gills: Role of the RtxA13 toxin.</title>
        <authorList>
            <person name="Callol A."/>
            <person name="Pajuelo D."/>
            <person name="Ebbesson L."/>
            <person name="Teles M."/>
            <person name="MacKenzie S."/>
            <person name="Amaro C."/>
        </authorList>
    </citation>
    <scope>NUCLEOTIDE SEQUENCE</scope>
</reference>
<accession>A0A0E9VHG8</accession>
<evidence type="ECO:0000313" key="1">
    <source>
        <dbReference type="EMBL" id="JAH76668.1"/>
    </source>
</evidence>
<protein>
    <submittedName>
        <fullName evidence="1">Uncharacterized protein</fullName>
    </submittedName>
</protein>